<evidence type="ECO:0000313" key="9">
    <source>
        <dbReference type="EMBL" id="EGF23234.1"/>
    </source>
</evidence>
<keyword evidence="4 9" id="KW-0418">Kinase</keyword>
<feature type="transmembrane region" description="Helical" evidence="7">
    <location>
        <begin position="617"/>
        <end position="640"/>
    </location>
</feature>
<keyword evidence="5" id="KW-0067">ATP-binding</keyword>
<organism evidence="9 10">
    <name type="scientific">Fannyhessea vaginae DSM 15829</name>
    <dbReference type="NCBI Taxonomy" id="525256"/>
    <lineage>
        <taxon>Bacteria</taxon>
        <taxon>Bacillati</taxon>
        <taxon>Actinomycetota</taxon>
        <taxon>Coriobacteriia</taxon>
        <taxon>Coriobacteriales</taxon>
        <taxon>Atopobiaceae</taxon>
        <taxon>Fannyhessea</taxon>
    </lineage>
</organism>
<feature type="compositionally biased region" description="Polar residues" evidence="6">
    <location>
        <begin position="12"/>
        <end position="29"/>
    </location>
</feature>
<comment type="caution">
    <text evidence="9">The sequence shown here is derived from an EMBL/GenBank/DDBJ whole genome shotgun (WGS) entry which is preliminary data.</text>
</comment>
<feature type="transmembrane region" description="Helical" evidence="7">
    <location>
        <begin position="380"/>
        <end position="404"/>
    </location>
</feature>
<feature type="transmembrane region" description="Helical" evidence="7">
    <location>
        <begin position="424"/>
        <end position="457"/>
    </location>
</feature>
<dbReference type="InterPro" id="IPR000719">
    <property type="entry name" value="Prot_kinase_dom"/>
</dbReference>
<dbReference type="EMBL" id="ACGK02000001">
    <property type="protein sequence ID" value="EGF23234.1"/>
    <property type="molecule type" value="Genomic_DNA"/>
</dbReference>
<gene>
    <name evidence="9" type="ORF">HMPREF0091_10181</name>
</gene>
<evidence type="ECO:0000256" key="1">
    <source>
        <dbReference type="ARBA" id="ARBA00012513"/>
    </source>
</evidence>
<sequence>MRNDHYTPPAYSPQQSRAFHNGSTAADSDFSQRADAYETSYDQQIQNSVLQGRYRVMDECTTGGFGDILISWDTRLQRRVAIKRIPLFSGTEYGDFSSQDGAYNHISSTMQEALQEARAASRLSHPNIVSMYDFETDSMYAYLVMEYIDGLTLQELLGRVEGGTLTGDEASYVCRALCSALACAHKNRVLHLDIKPSNIMFDQNGCVKLCDFGMASLASATGYGDARGGTVGYMSCEQISGDLVDERSDIFSLATVIWQCLTGTCPFAANTAEASRKLIEKGIKKSLSDYACDLAPVSQTLVDQSLKAALTANPSLRCAHVENLSHQIGEVLGDENEGKRSIAQLVQQALETDEGAAEFDKHKLPFGYRHPHVLPYAKKVLNAVCGISGVWISLAGIVRFFAHLCAPCTFEGISFFTQGLGGTPLIVFLASACVIGVLSAFIPFSAVGIICLIYAFSLILHPQFLTGIGALLPIVLAVLSLAWLIVCVRKNTWVSSCALIGIATQNPFIAPLVIPSHVQPLPACIHCFALWLIVHLTSWTTMAAANPQQVCAYLFHLIQQPSLIALGISLASTALAAYLLQQTQSPWLRYTVQIAASTLMLYAFITSHTIIDMESCGIYSIVDITRIALALCLSILMFIVMKLDDSQPAGEEIENVYELN</sequence>
<dbReference type="EC" id="2.7.11.1" evidence="1"/>
<dbReference type="Gene3D" id="3.30.200.20">
    <property type="entry name" value="Phosphorylase Kinase, domain 1"/>
    <property type="match status" value="1"/>
</dbReference>
<dbReference type="InterPro" id="IPR050660">
    <property type="entry name" value="NEK_Ser/Thr_kinase"/>
</dbReference>
<feature type="transmembrane region" description="Helical" evidence="7">
    <location>
        <begin position="464"/>
        <end position="486"/>
    </location>
</feature>
<accession>F1T5V0</accession>
<evidence type="ECO:0000313" key="10">
    <source>
        <dbReference type="Proteomes" id="UP000005947"/>
    </source>
</evidence>
<keyword evidence="7" id="KW-0812">Transmembrane</keyword>
<dbReference type="PANTHER" id="PTHR43671:SF13">
    <property type="entry name" value="SERINE_THREONINE-PROTEIN KINASE NEK2"/>
    <property type="match status" value="1"/>
</dbReference>
<keyword evidence="7" id="KW-1133">Transmembrane helix</keyword>
<feature type="region of interest" description="Disordered" evidence="6">
    <location>
        <begin position="1"/>
        <end position="30"/>
    </location>
</feature>
<dbReference type="InterPro" id="IPR011009">
    <property type="entry name" value="Kinase-like_dom_sf"/>
</dbReference>
<dbReference type="InterPro" id="IPR008271">
    <property type="entry name" value="Ser/Thr_kinase_AS"/>
</dbReference>
<dbReference type="SMART" id="SM00220">
    <property type="entry name" value="S_TKc"/>
    <property type="match status" value="1"/>
</dbReference>
<dbReference type="AlphaFoldDB" id="F1T5V0"/>
<feature type="transmembrane region" description="Helical" evidence="7">
    <location>
        <begin position="492"/>
        <end position="514"/>
    </location>
</feature>
<name>F1T5V0_9ACTN</name>
<keyword evidence="10" id="KW-1185">Reference proteome</keyword>
<dbReference type="GO" id="GO:0005524">
    <property type="term" value="F:ATP binding"/>
    <property type="evidence" value="ECO:0007669"/>
    <property type="project" value="UniProtKB-KW"/>
</dbReference>
<dbReference type="eggNOG" id="COG0515">
    <property type="taxonomic scope" value="Bacteria"/>
</dbReference>
<feature type="transmembrane region" description="Helical" evidence="7">
    <location>
        <begin position="587"/>
        <end position="605"/>
    </location>
</feature>
<dbReference type="GO" id="GO:0004674">
    <property type="term" value="F:protein serine/threonine kinase activity"/>
    <property type="evidence" value="ECO:0007669"/>
    <property type="project" value="UniProtKB-EC"/>
</dbReference>
<evidence type="ECO:0000256" key="7">
    <source>
        <dbReference type="SAM" id="Phobius"/>
    </source>
</evidence>
<keyword evidence="2" id="KW-0808">Transferase</keyword>
<evidence type="ECO:0000256" key="2">
    <source>
        <dbReference type="ARBA" id="ARBA00022679"/>
    </source>
</evidence>
<evidence type="ECO:0000256" key="6">
    <source>
        <dbReference type="SAM" id="MobiDB-lite"/>
    </source>
</evidence>
<evidence type="ECO:0000256" key="3">
    <source>
        <dbReference type="ARBA" id="ARBA00022741"/>
    </source>
</evidence>
<dbReference type="OrthoDB" id="3679634at2"/>
<dbReference type="Proteomes" id="UP000005947">
    <property type="component" value="Unassembled WGS sequence"/>
</dbReference>
<dbReference type="Pfam" id="PF00069">
    <property type="entry name" value="Pkinase"/>
    <property type="match status" value="1"/>
</dbReference>
<dbReference type="PROSITE" id="PS50011">
    <property type="entry name" value="PROTEIN_KINASE_DOM"/>
    <property type="match status" value="1"/>
</dbReference>
<feature type="domain" description="Protein kinase" evidence="8">
    <location>
        <begin position="54"/>
        <end position="329"/>
    </location>
</feature>
<evidence type="ECO:0000256" key="5">
    <source>
        <dbReference type="ARBA" id="ARBA00022840"/>
    </source>
</evidence>
<keyword evidence="3" id="KW-0547">Nucleotide-binding</keyword>
<dbReference type="Gene3D" id="1.10.510.10">
    <property type="entry name" value="Transferase(Phosphotransferase) domain 1"/>
    <property type="match status" value="1"/>
</dbReference>
<protein>
    <recommendedName>
        <fullName evidence="1">non-specific serine/threonine protein kinase</fullName>
        <ecNumber evidence="1">2.7.11.1</ecNumber>
    </recommendedName>
</protein>
<feature type="transmembrane region" description="Helical" evidence="7">
    <location>
        <begin position="521"/>
        <end position="542"/>
    </location>
</feature>
<dbReference type="CDD" id="cd14014">
    <property type="entry name" value="STKc_PknB_like"/>
    <property type="match status" value="1"/>
</dbReference>
<reference evidence="9 10" key="1">
    <citation type="submission" date="2011-02" db="EMBL/GenBank/DDBJ databases">
        <authorList>
            <person name="Muzny D."/>
            <person name="Qin X."/>
            <person name="Buhay C."/>
            <person name="Dugan-Rocha S."/>
            <person name="Ding Y."/>
            <person name="Chen G."/>
            <person name="Hawes A."/>
            <person name="Holder M."/>
            <person name="Jhangiani S."/>
            <person name="Johnson A."/>
            <person name="Khan Z."/>
            <person name="Li Z."/>
            <person name="Liu W."/>
            <person name="Liu X."/>
            <person name="Perez L."/>
            <person name="Shen H."/>
            <person name="Wang Q."/>
            <person name="Watt J."/>
            <person name="Xi L."/>
            <person name="Xin Y."/>
            <person name="Zhou J."/>
            <person name="Deng J."/>
            <person name="Jiang H."/>
            <person name="Liu Y."/>
            <person name="Qu J."/>
            <person name="Song X.-Z."/>
            <person name="Zhang L."/>
            <person name="Villasana D."/>
            <person name="Johnson A."/>
            <person name="Liu J."/>
            <person name="Liyanage D."/>
            <person name="Lorensuhewa L."/>
            <person name="Robinson T."/>
            <person name="Song A."/>
            <person name="Song B.-B."/>
            <person name="Dinh H."/>
            <person name="Thornton R."/>
            <person name="Coyle M."/>
            <person name="Francisco L."/>
            <person name="Jackson L."/>
            <person name="Javaid M."/>
            <person name="Korchina V."/>
            <person name="Kovar C."/>
            <person name="Mata R."/>
            <person name="Mathew T."/>
            <person name="Ngo R."/>
            <person name="Nguyen L."/>
            <person name="Nguyen N."/>
            <person name="Okwuonu G."/>
            <person name="Ongeri F."/>
            <person name="Pham C."/>
            <person name="Simmons D."/>
            <person name="Wilczek-Boney K."/>
            <person name="Hale W."/>
            <person name="Jakkamsetti A."/>
            <person name="Pham P."/>
            <person name="Ruth R."/>
            <person name="San Lucas F."/>
            <person name="Warren J."/>
            <person name="Zhang J."/>
            <person name="Zhao Z."/>
            <person name="Zhou C."/>
            <person name="Zhu D."/>
            <person name="Lee S."/>
            <person name="Bess C."/>
            <person name="Blankenburg K."/>
            <person name="Forbes L."/>
            <person name="Fu Q."/>
            <person name="Gubbala S."/>
            <person name="Hirani K."/>
            <person name="Jayaseelan J.C."/>
            <person name="Lara F."/>
            <person name="Munidasa M."/>
            <person name="Palculict T."/>
            <person name="Patil S."/>
            <person name="Pu L.-L."/>
            <person name="Saada N."/>
            <person name="Tang L."/>
            <person name="Weissenberger G."/>
            <person name="Zhu Y."/>
            <person name="Hemphill L."/>
            <person name="Shang Y."/>
            <person name="Youmans B."/>
            <person name="Ayvaz T."/>
            <person name="Ross M."/>
            <person name="Santibanez J."/>
            <person name="Aqrawi P."/>
            <person name="Gross S."/>
            <person name="Joshi V."/>
            <person name="Fowler G."/>
            <person name="Nazareth L."/>
            <person name="Reid J."/>
            <person name="Worley K."/>
            <person name="Petrosino J."/>
            <person name="Highlander S."/>
            <person name="Gibbs R."/>
        </authorList>
    </citation>
    <scope>NUCLEOTIDE SEQUENCE [LARGE SCALE GENOMIC DNA]</scope>
    <source>
        <strain evidence="9 10">DSM 15829</strain>
    </source>
</reference>
<dbReference type="PANTHER" id="PTHR43671">
    <property type="entry name" value="SERINE/THREONINE-PROTEIN KINASE NEK"/>
    <property type="match status" value="1"/>
</dbReference>
<dbReference type="GeneID" id="93210937"/>
<proteinExistence type="predicted"/>
<keyword evidence="7" id="KW-0472">Membrane</keyword>
<evidence type="ECO:0000256" key="4">
    <source>
        <dbReference type="ARBA" id="ARBA00022777"/>
    </source>
</evidence>
<evidence type="ECO:0000259" key="8">
    <source>
        <dbReference type="PROSITE" id="PS50011"/>
    </source>
</evidence>
<dbReference type="SUPFAM" id="SSF56112">
    <property type="entry name" value="Protein kinase-like (PK-like)"/>
    <property type="match status" value="1"/>
</dbReference>
<feature type="transmembrane region" description="Helical" evidence="7">
    <location>
        <begin position="562"/>
        <end position="580"/>
    </location>
</feature>
<dbReference type="RefSeq" id="WP_006302292.1">
    <property type="nucleotide sequence ID" value="NZ_ACGK02000001.1"/>
</dbReference>
<dbReference type="PROSITE" id="PS00108">
    <property type="entry name" value="PROTEIN_KINASE_ST"/>
    <property type="match status" value="1"/>
</dbReference>